<dbReference type="PANTHER" id="PTHR43196:SF2">
    <property type="entry name" value="PHOSPHOADENOSINE PHOSPHOSULFATE REDUCTASE"/>
    <property type="match status" value="1"/>
</dbReference>
<dbReference type="EMBL" id="CAADFJ010000028">
    <property type="protein sequence ID" value="VFJ99066.1"/>
    <property type="molecule type" value="Genomic_DNA"/>
</dbReference>
<dbReference type="EMBL" id="CAADFI010000241">
    <property type="protein sequence ID" value="VFK01651.1"/>
    <property type="molecule type" value="Genomic_DNA"/>
</dbReference>
<evidence type="ECO:0000259" key="2">
    <source>
        <dbReference type="Pfam" id="PF01507"/>
    </source>
</evidence>
<dbReference type="Gene3D" id="3.40.50.620">
    <property type="entry name" value="HUPs"/>
    <property type="match status" value="1"/>
</dbReference>
<dbReference type="EMBL" id="CAADFG010000020">
    <property type="protein sequence ID" value="VFJ90309.1"/>
    <property type="molecule type" value="Genomic_DNA"/>
</dbReference>
<evidence type="ECO:0000313" key="4">
    <source>
        <dbReference type="EMBL" id="VFJ99066.1"/>
    </source>
</evidence>
<name>A0A450VA49_9GAMM</name>
<evidence type="ECO:0000313" key="3">
    <source>
        <dbReference type="EMBL" id="VFJ90309.1"/>
    </source>
</evidence>
<sequence length="209" mass="23868">MCLESEIEKTTASDLQDLYYSDHRPWVVAFSGGKDSTLLLQWVFHLLKRLGSRASKPVHIVSSDTRVEAPNVGAYLKAVLARIEEGGRRHGLDLHVHLVSPEPQESFWRKLIGKGYPSPTRWFRWCTTNMKIRPTRRVIEQITREYGSVVLLLGTRTDESSERGKRMKDRVHTARGLNSHHEIPNAPVLRTANPFDDFLPINQYVVPGC</sequence>
<evidence type="ECO:0000313" key="5">
    <source>
        <dbReference type="EMBL" id="VFK01651.1"/>
    </source>
</evidence>
<evidence type="ECO:0000256" key="1">
    <source>
        <dbReference type="SAM" id="MobiDB-lite"/>
    </source>
</evidence>
<dbReference type="Pfam" id="PF01507">
    <property type="entry name" value="PAPS_reduct"/>
    <property type="match status" value="1"/>
</dbReference>
<dbReference type="AlphaFoldDB" id="A0A450VA49"/>
<gene>
    <name evidence="3" type="ORF">BECKH772A_GA0070896_1002030</name>
    <name evidence="5" type="ORF">BECKH772B_GA0070898_102411</name>
    <name evidence="4" type="ORF">BECKH772C_GA0070978_1002829</name>
</gene>
<reference evidence="5" key="1">
    <citation type="submission" date="2019-02" db="EMBL/GenBank/DDBJ databases">
        <authorList>
            <person name="Gruber-Vodicka R. H."/>
            <person name="Seah K. B. B."/>
        </authorList>
    </citation>
    <scope>NUCLEOTIDE SEQUENCE</scope>
    <source>
        <strain evidence="4">BECK_SA2B12</strain>
        <strain evidence="3">BECK_SA2B15</strain>
        <strain evidence="5">BECK_SA2B20</strain>
    </source>
</reference>
<proteinExistence type="predicted"/>
<feature type="region of interest" description="Disordered" evidence="1">
    <location>
        <begin position="160"/>
        <end position="179"/>
    </location>
</feature>
<feature type="domain" description="Phosphoadenosine phosphosulphate reductase" evidence="2">
    <location>
        <begin position="27"/>
        <end position="165"/>
    </location>
</feature>
<dbReference type="GO" id="GO:0003824">
    <property type="term" value="F:catalytic activity"/>
    <property type="evidence" value="ECO:0007669"/>
    <property type="project" value="InterPro"/>
</dbReference>
<dbReference type="InterPro" id="IPR014729">
    <property type="entry name" value="Rossmann-like_a/b/a_fold"/>
</dbReference>
<protein>
    <submittedName>
        <fullName evidence="5">Phosphoadenosine phosphosulfate reductase family protein</fullName>
    </submittedName>
</protein>
<dbReference type="InterPro" id="IPR050128">
    <property type="entry name" value="Sulfate_adenylyltrnsfr_sub2"/>
</dbReference>
<dbReference type="SUPFAM" id="SSF52402">
    <property type="entry name" value="Adenine nucleotide alpha hydrolases-like"/>
    <property type="match status" value="1"/>
</dbReference>
<dbReference type="PANTHER" id="PTHR43196">
    <property type="entry name" value="SULFATE ADENYLYLTRANSFERASE SUBUNIT 2"/>
    <property type="match status" value="1"/>
</dbReference>
<organism evidence="5">
    <name type="scientific">Candidatus Kentrum eta</name>
    <dbReference type="NCBI Taxonomy" id="2126337"/>
    <lineage>
        <taxon>Bacteria</taxon>
        <taxon>Pseudomonadati</taxon>
        <taxon>Pseudomonadota</taxon>
        <taxon>Gammaproteobacteria</taxon>
        <taxon>Candidatus Kentrum</taxon>
    </lineage>
</organism>
<dbReference type="InterPro" id="IPR002500">
    <property type="entry name" value="PAPS_reduct_dom"/>
</dbReference>
<accession>A0A450VA49</accession>